<dbReference type="PANTHER" id="PTHR19375">
    <property type="entry name" value="HEAT SHOCK PROTEIN 70KDA"/>
    <property type="match status" value="1"/>
</dbReference>
<evidence type="ECO:0000313" key="10">
    <source>
        <dbReference type="EnsemblPlants" id="Kaladp0001s0010.1.v1.1"/>
    </source>
</evidence>
<evidence type="ECO:0000256" key="1">
    <source>
        <dbReference type="ARBA" id="ARBA00004319"/>
    </source>
</evidence>
<dbReference type="CDD" id="cd10241">
    <property type="entry name" value="ASKHA_NBD_HSP70_BiP"/>
    <property type="match status" value="1"/>
</dbReference>
<keyword evidence="6" id="KW-0346">Stress response</keyword>
<dbReference type="PRINTS" id="PR00301">
    <property type="entry name" value="HEATSHOCK70"/>
</dbReference>
<comment type="similarity">
    <text evidence="2 7">Belongs to the heat shock protein 70 family.</text>
</comment>
<dbReference type="Pfam" id="PF00012">
    <property type="entry name" value="HSP70"/>
    <property type="match status" value="1"/>
</dbReference>
<keyword evidence="5 7" id="KW-0067">ATP-binding</keyword>
<protein>
    <submittedName>
        <fullName evidence="10">Uncharacterized protein</fullName>
    </submittedName>
</protein>
<dbReference type="Gene3D" id="3.30.420.40">
    <property type="match status" value="2"/>
</dbReference>
<dbReference type="FunFam" id="3.30.420.40:FF:000026">
    <property type="entry name" value="Heat shock protein 70"/>
    <property type="match status" value="1"/>
</dbReference>
<feature type="chain" id="PRO_5029623933" evidence="9">
    <location>
        <begin position="36"/>
        <end position="675"/>
    </location>
</feature>
<keyword evidence="4" id="KW-0256">Endoplasmic reticulum</keyword>
<feature type="signal peptide" evidence="9">
    <location>
        <begin position="1"/>
        <end position="35"/>
    </location>
</feature>
<reference evidence="10" key="1">
    <citation type="submission" date="2021-01" db="UniProtKB">
        <authorList>
            <consortium name="EnsemblPlants"/>
        </authorList>
    </citation>
    <scope>IDENTIFICATION</scope>
</reference>
<dbReference type="AlphaFoldDB" id="A0A7N0R7S4"/>
<dbReference type="InterPro" id="IPR029048">
    <property type="entry name" value="HSP70_C_sf"/>
</dbReference>
<dbReference type="PROSITE" id="PS00329">
    <property type="entry name" value="HSP70_2"/>
    <property type="match status" value="1"/>
</dbReference>
<dbReference type="FunFam" id="3.90.640.10:FF:000002">
    <property type="entry name" value="Heat shock 70 kDa"/>
    <property type="match status" value="1"/>
</dbReference>
<dbReference type="FunFam" id="1.20.1270.10:FF:000016">
    <property type="entry name" value="Heat shock protein 70"/>
    <property type="match status" value="1"/>
</dbReference>
<dbReference type="Proteomes" id="UP000594263">
    <property type="component" value="Unplaced"/>
</dbReference>
<dbReference type="SUPFAM" id="SSF100934">
    <property type="entry name" value="Heat shock protein 70kD (HSP70), C-terminal subdomain"/>
    <property type="match status" value="1"/>
</dbReference>
<dbReference type="FunFam" id="2.60.34.10:FF:000002">
    <property type="entry name" value="Heat shock 70 kDa"/>
    <property type="match status" value="1"/>
</dbReference>
<dbReference type="NCBIfam" id="NF001413">
    <property type="entry name" value="PRK00290.1"/>
    <property type="match status" value="1"/>
</dbReference>
<keyword evidence="11" id="KW-1185">Reference proteome</keyword>
<feature type="compositionally biased region" description="Acidic residues" evidence="8">
    <location>
        <begin position="664"/>
        <end position="675"/>
    </location>
</feature>
<dbReference type="GO" id="GO:0009860">
    <property type="term" value="P:pollen tube growth"/>
    <property type="evidence" value="ECO:0007669"/>
    <property type="project" value="UniProtKB-ARBA"/>
</dbReference>
<evidence type="ECO:0000256" key="4">
    <source>
        <dbReference type="ARBA" id="ARBA00022824"/>
    </source>
</evidence>
<evidence type="ECO:0000256" key="6">
    <source>
        <dbReference type="ARBA" id="ARBA00023016"/>
    </source>
</evidence>
<evidence type="ECO:0000256" key="5">
    <source>
        <dbReference type="ARBA" id="ARBA00022840"/>
    </source>
</evidence>
<dbReference type="InterPro" id="IPR013126">
    <property type="entry name" value="Hsp_70_fam"/>
</dbReference>
<evidence type="ECO:0000313" key="11">
    <source>
        <dbReference type="Proteomes" id="UP000594263"/>
    </source>
</evidence>
<keyword evidence="3 7" id="KW-0547">Nucleotide-binding</keyword>
<dbReference type="Gene3D" id="1.20.1270.10">
    <property type="match status" value="1"/>
</dbReference>
<dbReference type="InterPro" id="IPR042050">
    <property type="entry name" value="BIP_NBD"/>
</dbReference>
<organism evidence="10 11">
    <name type="scientific">Kalanchoe fedtschenkoi</name>
    <name type="common">Lavender scallops</name>
    <name type="synonym">South American air plant</name>
    <dbReference type="NCBI Taxonomy" id="63787"/>
    <lineage>
        <taxon>Eukaryota</taxon>
        <taxon>Viridiplantae</taxon>
        <taxon>Streptophyta</taxon>
        <taxon>Embryophyta</taxon>
        <taxon>Tracheophyta</taxon>
        <taxon>Spermatophyta</taxon>
        <taxon>Magnoliopsida</taxon>
        <taxon>eudicotyledons</taxon>
        <taxon>Gunneridae</taxon>
        <taxon>Pentapetalae</taxon>
        <taxon>Saxifragales</taxon>
        <taxon>Crassulaceae</taxon>
        <taxon>Kalanchoe</taxon>
    </lineage>
</organism>
<comment type="subcellular location">
    <subcellularLocation>
        <location evidence="1">Endoplasmic reticulum lumen</location>
    </subcellularLocation>
</comment>
<dbReference type="InterPro" id="IPR029047">
    <property type="entry name" value="HSP70_peptide-bd_sf"/>
</dbReference>
<dbReference type="FunFam" id="3.30.30.30:FF:000005">
    <property type="entry name" value="Heat shock protein ssb1"/>
    <property type="match status" value="1"/>
</dbReference>
<keyword evidence="9" id="KW-0732">Signal</keyword>
<dbReference type="PROSITE" id="PS00297">
    <property type="entry name" value="HSP70_1"/>
    <property type="match status" value="1"/>
</dbReference>
<dbReference type="GO" id="GO:0140662">
    <property type="term" value="F:ATP-dependent protein folding chaperone"/>
    <property type="evidence" value="ECO:0007669"/>
    <property type="project" value="InterPro"/>
</dbReference>
<dbReference type="Gramene" id="Kaladp0001s0010.1.v1.1">
    <property type="protein sequence ID" value="Kaladp0001s0010.1.v1.1"/>
    <property type="gene ID" value="Kaladp0001s0010.v1.1"/>
</dbReference>
<dbReference type="OMA" id="CHELGQF"/>
<feature type="region of interest" description="Disordered" evidence="8">
    <location>
        <begin position="656"/>
        <end position="675"/>
    </location>
</feature>
<dbReference type="Gene3D" id="3.90.640.10">
    <property type="entry name" value="Actin, Chain A, domain 4"/>
    <property type="match status" value="1"/>
</dbReference>
<proteinExistence type="inferred from homology"/>
<dbReference type="SUPFAM" id="SSF53067">
    <property type="entry name" value="Actin-like ATPase domain"/>
    <property type="match status" value="2"/>
</dbReference>
<evidence type="ECO:0000256" key="8">
    <source>
        <dbReference type="SAM" id="MobiDB-lite"/>
    </source>
</evidence>
<dbReference type="InterPro" id="IPR018181">
    <property type="entry name" value="Heat_shock_70_CS"/>
</dbReference>
<dbReference type="InterPro" id="IPR043129">
    <property type="entry name" value="ATPase_NBD"/>
</dbReference>
<accession>A0A7N0R7S4</accession>
<dbReference type="SUPFAM" id="SSF100920">
    <property type="entry name" value="Heat shock protein 70kD (HSP70), peptide-binding domain"/>
    <property type="match status" value="1"/>
</dbReference>
<evidence type="ECO:0000256" key="7">
    <source>
        <dbReference type="RuleBase" id="RU003322"/>
    </source>
</evidence>
<evidence type="ECO:0000256" key="3">
    <source>
        <dbReference type="ARBA" id="ARBA00022741"/>
    </source>
</evidence>
<evidence type="ECO:0000256" key="9">
    <source>
        <dbReference type="SAM" id="SignalP"/>
    </source>
</evidence>
<dbReference type="Gene3D" id="2.60.34.10">
    <property type="entry name" value="Substrate Binding Domain Of DNAk, Chain A, domain 1"/>
    <property type="match status" value="1"/>
</dbReference>
<sequence length="675" mass="74598">MAMQRRKKVMMLSHVILSVFSRVALIALAASAAGAAETPPKQALGTVIGIDLGTTYSCVGVFKNGHVEIIANDQGNRITPSWVAFTDTERLIGEAAKNQAAQNGDRTIFDIKRLIGRKYDDPDVQKDIRFLPYKLVNKEGKPYVEAKMKDGEIKVFSPEEISAMILGRMKETAEAYLGKTIKHAVITVPAYFNDAQRQATKDAGAIAGLNVARIINEPTAAAIAYGLDKKSDGEKNILVFDLGGGTFDVSVLAIDNGVFEVLATSGDTHLGGEDFDHRLMDYFIKLIKKKHGTDISKDSKAMGKLRRESERAKRALSNQHQVRVEIESLFDGVDFSEPLTRARFEEINMDLFRKTLVPVKKAMEDAGLKKSEIHEIVLVGGSTRIPKVQQLLQEFFKGKEPCKGVNPDEAVAFGAAVQGGILSGEGGEDTKDLLVIDKAPLSLGIETVGGVMTKVIPRNTAIPTRKSQIFSTYQDKQTTVSIKVFEGERSLTKDCHELGQFDLTGIPPAPRGTPQIEVTFEIDANGTLNVKAEDKAAKKSESITITNEKGRLTDEDIERMVKEAEEFAEEDKKVKERIDARNKLETYVYNMRSQIEDKEKLADKIESDDKEKMESALKEALEWLDDNQSADKDEFVEKLKEVEAVCNPVIKEVYEKSGVSNSSEDLDDEDLNDEL</sequence>
<name>A0A7N0R7S4_KALFE</name>
<dbReference type="GO" id="GO:0005524">
    <property type="term" value="F:ATP binding"/>
    <property type="evidence" value="ECO:0007669"/>
    <property type="project" value="UniProtKB-KW"/>
</dbReference>
<dbReference type="PROSITE" id="PS01036">
    <property type="entry name" value="HSP70_3"/>
    <property type="match status" value="1"/>
</dbReference>
<dbReference type="EnsemblPlants" id="Kaladp0001s0010.1.v1.1">
    <property type="protein sequence ID" value="Kaladp0001s0010.1.v1.1"/>
    <property type="gene ID" value="Kaladp0001s0010.v1.1"/>
</dbReference>
<dbReference type="GO" id="GO:0005788">
    <property type="term" value="C:endoplasmic reticulum lumen"/>
    <property type="evidence" value="ECO:0007669"/>
    <property type="project" value="UniProtKB-SubCell"/>
</dbReference>
<evidence type="ECO:0000256" key="2">
    <source>
        <dbReference type="ARBA" id="ARBA00007381"/>
    </source>
</evidence>